<name>A0A8S1IKK5_9CHLO</name>
<evidence type="ECO:0000256" key="5">
    <source>
        <dbReference type="ARBA" id="ARBA00023002"/>
    </source>
</evidence>
<keyword evidence="3" id="KW-0479">Metal-binding</keyword>
<evidence type="ECO:0000313" key="11">
    <source>
        <dbReference type="Proteomes" id="UP000708148"/>
    </source>
</evidence>
<organism evidence="10 11">
    <name type="scientific">Ostreobium quekettii</name>
    <dbReference type="NCBI Taxonomy" id="121088"/>
    <lineage>
        <taxon>Eukaryota</taxon>
        <taxon>Viridiplantae</taxon>
        <taxon>Chlorophyta</taxon>
        <taxon>core chlorophytes</taxon>
        <taxon>Ulvophyceae</taxon>
        <taxon>TCBD clade</taxon>
        <taxon>Bryopsidales</taxon>
        <taxon>Ostreobineae</taxon>
        <taxon>Ostreobiaceae</taxon>
        <taxon>Ostreobium</taxon>
    </lineage>
</organism>
<evidence type="ECO:0000256" key="7">
    <source>
        <dbReference type="ARBA" id="ARBA00049169"/>
    </source>
</evidence>
<dbReference type="InterPro" id="IPR045054">
    <property type="entry name" value="P4HA-like"/>
</dbReference>
<dbReference type="SMART" id="SM00702">
    <property type="entry name" value="P4Hc"/>
    <property type="match status" value="1"/>
</dbReference>
<keyword evidence="6" id="KW-0408">Iron</keyword>
<comment type="subcellular location">
    <subcellularLocation>
        <location evidence="2">Endoplasmic reticulum membrane</location>
        <topology evidence="2">Single-pass type II membrane protein</topology>
    </subcellularLocation>
</comment>
<dbReference type="EMBL" id="CAJHUC010000311">
    <property type="protein sequence ID" value="CAD7695138.1"/>
    <property type="molecule type" value="Genomic_DNA"/>
</dbReference>
<dbReference type="Gene3D" id="2.60.120.620">
    <property type="entry name" value="q2cbj1_9rhob like domain"/>
    <property type="match status" value="1"/>
</dbReference>
<gene>
    <name evidence="10" type="ORF">OSTQU699_LOCUS499</name>
</gene>
<sequence length="284" mass="31812">MTATLLLCCLCFGGQRLAGIGTMILSLQHPTVVLFKNFLSLKETEQLVERARRGMSRSQIVGVDKDSLLAQDRTSYGAWLSGHEASRVEKRIQDVVGVPREFGESIYVLRYQESQKYVPHYDNCGKQGEALSERCWRFVSRAGGPQCGEGFGGATCGDRLATFIMYLRSPERGGQTVFPLARSRGDQHESTSIQNKNMDKDSWWCSGDDILMISPEPGDAVLFWDYIPKPGVEDPHMYKRRGSLKNGTMDTEAVADEAAYHGGCPVMEGEKWIATKWMRSAQYF</sequence>
<dbReference type="OrthoDB" id="420380at2759"/>
<dbReference type="PROSITE" id="PS51471">
    <property type="entry name" value="FE2OG_OXY"/>
    <property type="match status" value="1"/>
</dbReference>
<evidence type="ECO:0000256" key="2">
    <source>
        <dbReference type="ARBA" id="ARBA00004648"/>
    </source>
</evidence>
<keyword evidence="5" id="KW-0560">Oxidoreductase</keyword>
<reference evidence="10" key="1">
    <citation type="submission" date="2020-12" db="EMBL/GenBank/DDBJ databases">
        <authorList>
            <person name="Iha C."/>
        </authorList>
    </citation>
    <scope>NUCLEOTIDE SEQUENCE</scope>
</reference>
<dbReference type="Proteomes" id="UP000708148">
    <property type="component" value="Unassembled WGS sequence"/>
</dbReference>
<dbReference type="GO" id="GO:0031418">
    <property type="term" value="F:L-ascorbic acid binding"/>
    <property type="evidence" value="ECO:0007669"/>
    <property type="project" value="InterPro"/>
</dbReference>
<evidence type="ECO:0000256" key="1">
    <source>
        <dbReference type="ARBA" id="ARBA00001961"/>
    </source>
</evidence>
<evidence type="ECO:0000256" key="3">
    <source>
        <dbReference type="ARBA" id="ARBA00022723"/>
    </source>
</evidence>
<protein>
    <recommendedName>
        <fullName evidence="9">Fe2OG dioxygenase domain-containing protein</fullName>
    </recommendedName>
</protein>
<dbReference type="Pfam" id="PF13640">
    <property type="entry name" value="2OG-FeII_Oxy_3"/>
    <property type="match status" value="1"/>
</dbReference>
<feature type="chain" id="PRO_5035749632" description="Fe2OG dioxygenase domain-containing protein" evidence="8">
    <location>
        <begin position="20"/>
        <end position="284"/>
    </location>
</feature>
<evidence type="ECO:0000256" key="4">
    <source>
        <dbReference type="ARBA" id="ARBA00022964"/>
    </source>
</evidence>
<comment type="catalytic activity">
    <reaction evidence="7">
        <text>L-prolyl-[collagen] + 2-oxoglutarate + O2 = trans-4-hydroxy-L-prolyl-[collagen] + succinate + CO2</text>
        <dbReference type="Rhea" id="RHEA:18945"/>
        <dbReference type="Rhea" id="RHEA-COMP:11676"/>
        <dbReference type="Rhea" id="RHEA-COMP:11680"/>
        <dbReference type="ChEBI" id="CHEBI:15379"/>
        <dbReference type="ChEBI" id="CHEBI:16526"/>
        <dbReference type="ChEBI" id="CHEBI:16810"/>
        <dbReference type="ChEBI" id="CHEBI:30031"/>
        <dbReference type="ChEBI" id="CHEBI:50342"/>
        <dbReference type="ChEBI" id="CHEBI:61965"/>
        <dbReference type="EC" id="1.14.11.2"/>
    </reaction>
</comment>
<accession>A0A8S1IKK5</accession>
<keyword evidence="4" id="KW-0223">Dioxygenase</keyword>
<evidence type="ECO:0000256" key="8">
    <source>
        <dbReference type="SAM" id="SignalP"/>
    </source>
</evidence>
<feature type="domain" description="Fe2OG dioxygenase" evidence="9">
    <location>
        <begin position="102"/>
        <end position="280"/>
    </location>
</feature>
<dbReference type="AlphaFoldDB" id="A0A8S1IKK5"/>
<dbReference type="InterPro" id="IPR044862">
    <property type="entry name" value="Pro_4_hyd_alph_FE2OG_OXY"/>
</dbReference>
<dbReference type="InterPro" id="IPR006620">
    <property type="entry name" value="Pro_4_hyd_alph"/>
</dbReference>
<dbReference type="PANTHER" id="PTHR10869">
    <property type="entry name" value="PROLYL 4-HYDROXYLASE ALPHA SUBUNIT"/>
    <property type="match status" value="1"/>
</dbReference>
<keyword evidence="8" id="KW-0732">Signal</keyword>
<dbReference type="GO" id="GO:0004656">
    <property type="term" value="F:procollagen-proline 4-dioxygenase activity"/>
    <property type="evidence" value="ECO:0007669"/>
    <property type="project" value="UniProtKB-EC"/>
</dbReference>
<comment type="caution">
    <text evidence="10">The sequence shown here is derived from an EMBL/GenBank/DDBJ whole genome shotgun (WGS) entry which is preliminary data.</text>
</comment>
<evidence type="ECO:0000259" key="9">
    <source>
        <dbReference type="PROSITE" id="PS51471"/>
    </source>
</evidence>
<proteinExistence type="predicted"/>
<evidence type="ECO:0000256" key="6">
    <source>
        <dbReference type="ARBA" id="ARBA00023004"/>
    </source>
</evidence>
<feature type="signal peptide" evidence="8">
    <location>
        <begin position="1"/>
        <end position="19"/>
    </location>
</feature>
<dbReference type="InterPro" id="IPR005123">
    <property type="entry name" value="Oxoglu/Fe-dep_dioxygenase_dom"/>
</dbReference>
<dbReference type="GO" id="GO:0005789">
    <property type="term" value="C:endoplasmic reticulum membrane"/>
    <property type="evidence" value="ECO:0007669"/>
    <property type="project" value="UniProtKB-SubCell"/>
</dbReference>
<evidence type="ECO:0000313" key="10">
    <source>
        <dbReference type="EMBL" id="CAD7695138.1"/>
    </source>
</evidence>
<dbReference type="GO" id="GO:0005506">
    <property type="term" value="F:iron ion binding"/>
    <property type="evidence" value="ECO:0007669"/>
    <property type="project" value="InterPro"/>
</dbReference>
<dbReference type="PANTHER" id="PTHR10869:SF246">
    <property type="entry name" value="TRANSMEMBRANE PROLYL 4-HYDROXYLASE"/>
    <property type="match status" value="1"/>
</dbReference>
<comment type="cofactor">
    <cofactor evidence="1">
        <name>L-ascorbate</name>
        <dbReference type="ChEBI" id="CHEBI:38290"/>
    </cofactor>
</comment>
<keyword evidence="11" id="KW-1185">Reference proteome</keyword>